<sequence length="321" mass="38764">MSLDQWIDRYCRDKNITYDELVEEALKHYRTYEEDGKSIEKYVNSEEFKKVVKNLYKIIFQKNSWRIYAITNTKDKEEFYNKFNCDIIINSFDNSIDVLRVYHEDNLNAYVLISYEYDSFGKYSFLHKIFFQEGAHIKNYSIIEELTCKYIKAKGFSYLDRILYTKEVESIEKIGYYLLENNLNVKVLLNDNNESNKIDYKVTENEKSEETYEIISNITPKRLIKPLDKWDKIILGKNMFFLNYKIFQDKALVYIYIRNVFENLDREELKNMYDTIIDIFINKNIKYLYTFIPSSHIMLLDKNNIEILNNIIWIRKNIGVS</sequence>
<name>A0ABS6EES8_9CLOT</name>
<dbReference type="RefSeq" id="WP_216438016.1">
    <property type="nucleotide sequence ID" value="NZ_JAHLQF010000001.1"/>
</dbReference>
<proteinExistence type="predicted"/>
<gene>
    <name evidence="1" type="ORF">KQI86_04895</name>
</gene>
<evidence type="ECO:0000313" key="2">
    <source>
        <dbReference type="Proteomes" id="UP000726170"/>
    </source>
</evidence>
<protein>
    <submittedName>
        <fullName evidence="1">Uncharacterized protein</fullName>
    </submittedName>
</protein>
<organism evidence="1 2">
    <name type="scientific">Clostridium mobile</name>
    <dbReference type="NCBI Taxonomy" id="2841512"/>
    <lineage>
        <taxon>Bacteria</taxon>
        <taxon>Bacillati</taxon>
        <taxon>Bacillota</taxon>
        <taxon>Clostridia</taxon>
        <taxon>Eubacteriales</taxon>
        <taxon>Clostridiaceae</taxon>
        <taxon>Clostridium</taxon>
    </lineage>
</organism>
<dbReference type="Proteomes" id="UP000726170">
    <property type="component" value="Unassembled WGS sequence"/>
</dbReference>
<comment type="caution">
    <text evidence="1">The sequence shown here is derived from an EMBL/GenBank/DDBJ whole genome shotgun (WGS) entry which is preliminary data.</text>
</comment>
<keyword evidence="2" id="KW-1185">Reference proteome</keyword>
<accession>A0ABS6EES8</accession>
<reference evidence="1 2" key="1">
    <citation type="submission" date="2021-06" db="EMBL/GenBank/DDBJ databases">
        <authorList>
            <person name="Sun Q."/>
            <person name="Li D."/>
        </authorList>
    </citation>
    <scope>NUCLEOTIDE SEQUENCE [LARGE SCALE GENOMIC DNA]</scope>
    <source>
        <strain evidence="1 2">MSJ-11</strain>
    </source>
</reference>
<evidence type="ECO:0000313" key="1">
    <source>
        <dbReference type="EMBL" id="MBU5483657.1"/>
    </source>
</evidence>
<dbReference type="EMBL" id="JAHLQF010000001">
    <property type="protein sequence ID" value="MBU5483657.1"/>
    <property type="molecule type" value="Genomic_DNA"/>
</dbReference>